<protein>
    <submittedName>
        <fullName evidence="5">Phosphodiesterase YaeI</fullName>
    </submittedName>
</protein>
<name>A0A5C6A158_9BACT</name>
<dbReference type="GO" id="GO:0008758">
    <property type="term" value="F:UDP-2,3-diacylglucosamine hydrolase activity"/>
    <property type="evidence" value="ECO:0007669"/>
    <property type="project" value="TreeGrafter"/>
</dbReference>
<accession>A0A5C6A158</accession>
<dbReference type="EMBL" id="SJPM01000009">
    <property type="protein sequence ID" value="TWT93564.1"/>
    <property type="molecule type" value="Genomic_DNA"/>
</dbReference>
<comment type="caution">
    <text evidence="5">The sequence shown here is derived from an EMBL/GenBank/DDBJ whole genome shotgun (WGS) entry which is preliminary data.</text>
</comment>
<feature type="transmembrane region" description="Helical" evidence="3">
    <location>
        <begin position="80"/>
        <end position="101"/>
    </location>
</feature>
<dbReference type="RefSeq" id="WP_197168100.1">
    <property type="nucleotide sequence ID" value="NZ_SJPM01000009.1"/>
</dbReference>
<dbReference type="PANTHER" id="PTHR31302">
    <property type="entry name" value="TRANSMEMBRANE PROTEIN WITH METALLOPHOSPHOESTERASE DOMAIN-RELATED"/>
    <property type="match status" value="1"/>
</dbReference>
<keyword evidence="3" id="KW-0812">Transmembrane</keyword>
<dbReference type="InterPro" id="IPR029052">
    <property type="entry name" value="Metallo-depent_PP-like"/>
</dbReference>
<evidence type="ECO:0000256" key="2">
    <source>
        <dbReference type="ARBA" id="ARBA00022801"/>
    </source>
</evidence>
<evidence type="ECO:0000256" key="3">
    <source>
        <dbReference type="SAM" id="Phobius"/>
    </source>
</evidence>
<reference evidence="5 6" key="1">
    <citation type="submission" date="2019-02" db="EMBL/GenBank/DDBJ databases">
        <title>Deep-cultivation of Planctomycetes and their phenomic and genomic characterization uncovers novel biology.</title>
        <authorList>
            <person name="Wiegand S."/>
            <person name="Jogler M."/>
            <person name="Boedeker C."/>
            <person name="Pinto D."/>
            <person name="Vollmers J."/>
            <person name="Rivas-Marin E."/>
            <person name="Kohn T."/>
            <person name="Peeters S.H."/>
            <person name="Heuer A."/>
            <person name="Rast P."/>
            <person name="Oberbeckmann S."/>
            <person name="Bunk B."/>
            <person name="Jeske O."/>
            <person name="Meyerdierks A."/>
            <person name="Storesund J.E."/>
            <person name="Kallscheuer N."/>
            <person name="Luecker S."/>
            <person name="Lage O.M."/>
            <person name="Pohl T."/>
            <person name="Merkel B.J."/>
            <person name="Hornburger P."/>
            <person name="Mueller R.-W."/>
            <person name="Bruemmer F."/>
            <person name="Labrenz M."/>
            <person name="Spormann A.M."/>
            <person name="Op Den Camp H."/>
            <person name="Overmann J."/>
            <person name="Amann R."/>
            <person name="Jetten M.S.M."/>
            <person name="Mascher T."/>
            <person name="Medema M.H."/>
            <person name="Devos D.P."/>
            <person name="Kaster A.-K."/>
            <person name="Ovreas L."/>
            <person name="Rohde M."/>
            <person name="Galperin M.Y."/>
            <person name="Jogler C."/>
        </authorList>
    </citation>
    <scope>NUCLEOTIDE SEQUENCE [LARGE SCALE GENOMIC DNA]</scope>
    <source>
        <strain evidence="5 6">Pla100</strain>
    </source>
</reference>
<evidence type="ECO:0000313" key="6">
    <source>
        <dbReference type="Proteomes" id="UP000316213"/>
    </source>
</evidence>
<dbReference type="InterPro" id="IPR051158">
    <property type="entry name" value="Metallophosphoesterase_sf"/>
</dbReference>
<dbReference type="GO" id="GO:0016020">
    <property type="term" value="C:membrane"/>
    <property type="evidence" value="ECO:0007669"/>
    <property type="project" value="GOC"/>
</dbReference>
<evidence type="ECO:0000256" key="1">
    <source>
        <dbReference type="ARBA" id="ARBA00022723"/>
    </source>
</evidence>
<sequence length="394" mass="44261">MNAVAAGIIIAAFLSHFGLRLAIYNRVNALGWRRRTIKRIVKATFAETWVTAASVAWIEFDSLSRIVHGEASFGVLPWSLLLYGIVCLAVGSVLGTLWLLWRPLWGLQQVHVDRKVQVIRGDARRVHAFARTRQCRLAAHIPGNQIFDLAVERIELPIASLPNSLDGYRIAHLSDVHFTGHFHPDYIADVLDHANAFEPDMMALTGDIADVPECIDWLPDLFSDSSSKDGCHFILGNHDTRISDPDDVRRAMQKAGWNDLGGRCESRRLRGTRVLLIGNETPWFDRPSDEELAAGKDDDEETDVFRLCLSHSPDQFDWGRRHRIDLMLCGHTHGGQGRLPLAGPILSPSWHGSRWASGDFYRAPTTMHVSRGLGGVHLLRWNCRPELSLITLRK</sequence>
<keyword evidence="2" id="KW-0378">Hydrolase</keyword>
<proteinExistence type="predicted"/>
<keyword evidence="1" id="KW-0479">Metal-binding</keyword>
<gene>
    <name evidence="5" type="ORF">Pla100_40820</name>
</gene>
<dbReference type="AlphaFoldDB" id="A0A5C6A158"/>
<keyword evidence="3" id="KW-0472">Membrane</keyword>
<feature type="domain" description="Calcineurin-like phosphoesterase" evidence="4">
    <location>
        <begin position="169"/>
        <end position="334"/>
    </location>
</feature>
<evidence type="ECO:0000259" key="4">
    <source>
        <dbReference type="Pfam" id="PF00149"/>
    </source>
</evidence>
<keyword evidence="6" id="KW-1185">Reference proteome</keyword>
<dbReference type="GO" id="GO:0046872">
    <property type="term" value="F:metal ion binding"/>
    <property type="evidence" value="ECO:0007669"/>
    <property type="project" value="UniProtKB-KW"/>
</dbReference>
<dbReference type="Pfam" id="PF00149">
    <property type="entry name" value="Metallophos"/>
    <property type="match status" value="1"/>
</dbReference>
<dbReference type="CDD" id="cd07385">
    <property type="entry name" value="MPP_YkuE_C"/>
    <property type="match status" value="1"/>
</dbReference>
<dbReference type="PANTHER" id="PTHR31302:SF31">
    <property type="entry name" value="PHOSPHODIESTERASE YAEI"/>
    <property type="match status" value="1"/>
</dbReference>
<organism evidence="5 6">
    <name type="scientific">Neorhodopirellula pilleata</name>
    <dbReference type="NCBI Taxonomy" id="2714738"/>
    <lineage>
        <taxon>Bacteria</taxon>
        <taxon>Pseudomonadati</taxon>
        <taxon>Planctomycetota</taxon>
        <taxon>Planctomycetia</taxon>
        <taxon>Pirellulales</taxon>
        <taxon>Pirellulaceae</taxon>
        <taxon>Neorhodopirellula</taxon>
    </lineage>
</organism>
<dbReference type="Proteomes" id="UP000316213">
    <property type="component" value="Unassembled WGS sequence"/>
</dbReference>
<dbReference type="InterPro" id="IPR004843">
    <property type="entry name" value="Calcineurin-like_PHP"/>
</dbReference>
<dbReference type="GO" id="GO:0009245">
    <property type="term" value="P:lipid A biosynthetic process"/>
    <property type="evidence" value="ECO:0007669"/>
    <property type="project" value="TreeGrafter"/>
</dbReference>
<dbReference type="SUPFAM" id="SSF56300">
    <property type="entry name" value="Metallo-dependent phosphatases"/>
    <property type="match status" value="1"/>
</dbReference>
<feature type="transmembrane region" description="Helical" evidence="3">
    <location>
        <begin position="6"/>
        <end position="23"/>
    </location>
</feature>
<evidence type="ECO:0000313" key="5">
    <source>
        <dbReference type="EMBL" id="TWT93564.1"/>
    </source>
</evidence>
<keyword evidence="3" id="KW-1133">Transmembrane helix</keyword>
<dbReference type="Gene3D" id="3.60.21.10">
    <property type="match status" value="1"/>
</dbReference>